<keyword evidence="1" id="KW-0175">Coiled coil</keyword>
<dbReference type="AlphaFoldDB" id="A0A5N4EBW4"/>
<dbReference type="PANTHER" id="PTHR31882">
    <property type="entry name" value="TNFAIP3-INTERACTING PROTEIN COILED COIL FAMILY MEMBER"/>
    <property type="match status" value="1"/>
</dbReference>
<dbReference type="PANTHER" id="PTHR31882:SF3">
    <property type="entry name" value="TNFAIP3-INTERACTING PROTEIN 1"/>
    <property type="match status" value="1"/>
</dbReference>
<dbReference type="GO" id="GO:0005737">
    <property type="term" value="C:cytoplasm"/>
    <property type="evidence" value="ECO:0007669"/>
    <property type="project" value="UniProtKB-ARBA"/>
</dbReference>
<dbReference type="EMBL" id="JWIN03000003">
    <property type="protein sequence ID" value="KAB1280993.1"/>
    <property type="molecule type" value="Genomic_DNA"/>
</dbReference>
<proteinExistence type="predicted"/>
<dbReference type="GO" id="GO:0070373">
    <property type="term" value="P:negative regulation of ERK1 and ERK2 cascade"/>
    <property type="evidence" value="ECO:0007669"/>
    <property type="project" value="TreeGrafter"/>
</dbReference>
<evidence type="ECO:0000313" key="4">
    <source>
        <dbReference type="Proteomes" id="UP000299084"/>
    </source>
</evidence>
<evidence type="ECO:0000313" key="3">
    <source>
        <dbReference type="EMBL" id="KAB1280993.1"/>
    </source>
</evidence>
<name>A0A5N4EBW4_CAMDR</name>
<keyword evidence="4" id="KW-1185">Reference proteome</keyword>
<evidence type="ECO:0000256" key="2">
    <source>
        <dbReference type="SAM" id="MobiDB-lite"/>
    </source>
</evidence>
<dbReference type="Proteomes" id="UP000299084">
    <property type="component" value="Unassembled WGS sequence"/>
</dbReference>
<feature type="compositionally biased region" description="Basic and acidic residues" evidence="2">
    <location>
        <begin position="31"/>
        <end position="40"/>
    </location>
</feature>
<sequence length="170" mass="19516">MNEEKEELKKQVEKLQAQVTLSNAQLKAFKDEEKAKEALRQQKRKAKTSADRYLVEPHPEHLCGAYPYAYPPMPPMMPHHGFEDWSQIRYPPPPTTMEHPPPHPNSRLFHLSQLTSDYRKTRGHVLCVARASAIQEAEMDGQLVLRPQPELFPDWGGSIQKASIWASPLE</sequence>
<dbReference type="GO" id="GO:0043124">
    <property type="term" value="P:negative regulation of canonical NF-kappaB signal transduction"/>
    <property type="evidence" value="ECO:0007669"/>
    <property type="project" value="TreeGrafter"/>
</dbReference>
<accession>A0A5N4EBW4</accession>
<dbReference type="GO" id="GO:0071222">
    <property type="term" value="P:cellular response to lipopolysaccharide"/>
    <property type="evidence" value="ECO:0007669"/>
    <property type="project" value="TreeGrafter"/>
</dbReference>
<comment type="caution">
    <text evidence="3">The sequence shown here is derived from an EMBL/GenBank/DDBJ whole genome shotgun (WGS) entry which is preliminary data.</text>
</comment>
<evidence type="ECO:0000256" key="1">
    <source>
        <dbReference type="ARBA" id="ARBA00023054"/>
    </source>
</evidence>
<organism evidence="3 4">
    <name type="scientific">Camelus dromedarius</name>
    <name type="common">Dromedary</name>
    <name type="synonym">Arabian camel</name>
    <dbReference type="NCBI Taxonomy" id="9838"/>
    <lineage>
        <taxon>Eukaryota</taxon>
        <taxon>Metazoa</taxon>
        <taxon>Chordata</taxon>
        <taxon>Craniata</taxon>
        <taxon>Vertebrata</taxon>
        <taxon>Euteleostomi</taxon>
        <taxon>Mammalia</taxon>
        <taxon>Eutheria</taxon>
        <taxon>Laurasiatheria</taxon>
        <taxon>Artiodactyla</taxon>
        <taxon>Tylopoda</taxon>
        <taxon>Camelidae</taxon>
        <taxon>Camelus</taxon>
    </lineage>
</organism>
<reference evidence="3 4" key="1">
    <citation type="journal article" date="2019" name="Mol. Ecol. Resour.">
        <title>Improving Illumina assemblies with Hi-C and long reads: an example with the North African dromedary.</title>
        <authorList>
            <person name="Elbers J.P."/>
            <person name="Rogers M.F."/>
            <person name="Perelman P.L."/>
            <person name="Proskuryakova A.A."/>
            <person name="Serdyukova N.A."/>
            <person name="Johnson W.E."/>
            <person name="Horin P."/>
            <person name="Corander J."/>
            <person name="Murphy D."/>
            <person name="Burger P.A."/>
        </authorList>
    </citation>
    <scope>NUCLEOTIDE SEQUENCE [LARGE SCALE GENOMIC DNA]</scope>
    <source>
        <strain evidence="3">Drom800</strain>
        <tissue evidence="3">Blood</tissue>
    </source>
</reference>
<gene>
    <name evidence="3" type="ORF">Cadr_000004909</name>
</gene>
<protein>
    <submittedName>
        <fullName evidence="3">TNFAIP3-interacting protein 1</fullName>
    </submittedName>
</protein>
<feature type="region of interest" description="Disordered" evidence="2">
    <location>
        <begin position="31"/>
        <end position="51"/>
    </location>
</feature>
<dbReference type="GO" id="GO:0051019">
    <property type="term" value="F:mitogen-activated protein kinase binding"/>
    <property type="evidence" value="ECO:0007669"/>
    <property type="project" value="TreeGrafter"/>
</dbReference>
<dbReference type="GO" id="GO:0006357">
    <property type="term" value="P:regulation of transcription by RNA polymerase II"/>
    <property type="evidence" value="ECO:0007669"/>
    <property type="project" value="TreeGrafter"/>
</dbReference>